<evidence type="ECO:0000256" key="1">
    <source>
        <dbReference type="ARBA" id="ARBA00010088"/>
    </source>
</evidence>
<dbReference type="GO" id="GO:0016787">
    <property type="term" value="F:hydrolase activity"/>
    <property type="evidence" value="ECO:0007669"/>
    <property type="project" value="UniProtKB-KW"/>
</dbReference>
<evidence type="ECO:0000256" key="3">
    <source>
        <dbReference type="ARBA" id="ARBA00022801"/>
    </source>
</evidence>
<evidence type="ECO:0000259" key="6">
    <source>
        <dbReference type="Pfam" id="PF08386"/>
    </source>
</evidence>
<feature type="signal peptide" evidence="4">
    <location>
        <begin position="1"/>
        <end position="21"/>
    </location>
</feature>
<accession>A0A543HTG1</accession>
<reference evidence="7 8" key="1">
    <citation type="submission" date="2019-06" db="EMBL/GenBank/DDBJ databases">
        <title>Sequencing the genomes of 1000 actinobacteria strains.</title>
        <authorList>
            <person name="Klenk H.-P."/>
        </authorList>
    </citation>
    <scope>NUCLEOTIDE SEQUENCE [LARGE SCALE GENOMIC DNA]</scope>
    <source>
        <strain evidence="7 8">DSM 18031</strain>
    </source>
</reference>
<dbReference type="RefSeq" id="WP_141918655.1">
    <property type="nucleotide sequence ID" value="NZ_BAAAYS010000006.1"/>
</dbReference>
<protein>
    <submittedName>
        <fullName evidence="7">Pimeloyl-ACP methyl ester carboxylesterase</fullName>
    </submittedName>
</protein>
<dbReference type="SUPFAM" id="SSF53474">
    <property type="entry name" value="alpha/beta-Hydrolases"/>
    <property type="match status" value="1"/>
</dbReference>
<dbReference type="InterPro" id="IPR000073">
    <property type="entry name" value="AB_hydrolase_1"/>
</dbReference>
<dbReference type="PANTHER" id="PTHR43248:SF29">
    <property type="entry name" value="TRIPEPTIDYL AMINOPEPTIDASE"/>
    <property type="match status" value="1"/>
</dbReference>
<dbReference type="Gene3D" id="3.40.50.1820">
    <property type="entry name" value="alpha/beta hydrolase"/>
    <property type="match status" value="1"/>
</dbReference>
<gene>
    <name evidence="7" type="ORF">FB466_2512</name>
</gene>
<sequence>MNKLSFISILAGLTLALSACAPYVTRDNSDKFDGISGIRWNDCASLKKSVDELYALIHSPSPLEHVSDRFECGEVDVPQDYNNPEGEKLTIAVSRLKAKETEQGVVFTNPGGPGLEGRTLPVALEKTGMSELTKTHTLVGIDVRGTGGSSSLGCESLSNFEDAAVEFPDKESAVSYAHKIRESNRSCIDKDPEFYRNLTTQNIARDMNFIRAAMRLEKIKYFGISWGTELGIEFRSQFPDRVERMLLDSVVDLSGDAQKSLDDIVHAVEFFGYFFSTEMGFAALGFKPSDFVTRTMIVCNVYRNVGDVNRQWSDYIERSQTYPHAGSLRPPHPVSSSFPGLSTCTGWPLEPHPISLNKSVSSLQLVGHARETVTPVVWAKKAQKLIGGQLFIIDDDQHGSLALGSFADQAVEYLSTGTYMSK</sequence>
<dbReference type="InterPro" id="IPR013595">
    <property type="entry name" value="Pept_S33_TAP-like_C"/>
</dbReference>
<dbReference type="PANTHER" id="PTHR43248">
    <property type="entry name" value="2-SUCCINYL-6-HYDROXY-2,4-CYCLOHEXADIENE-1-CARBOXYLATE SYNTHASE"/>
    <property type="match status" value="1"/>
</dbReference>
<keyword evidence="8" id="KW-1185">Reference proteome</keyword>
<keyword evidence="3" id="KW-0378">Hydrolase</keyword>
<evidence type="ECO:0000259" key="5">
    <source>
        <dbReference type="Pfam" id="PF00561"/>
    </source>
</evidence>
<dbReference type="Proteomes" id="UP000318331">
    <property type="component" value="Unassembled WGS sequence"/>
</dbReference>
<feature type="domain" description="Peptidase S33 tripeptidyl aminopeptidase-like C-terminal" evidence="6">
    <location>
        <begin position="342"/>
        <end position="418"/>
    </location>
</feature>
<comment type="similarity">
    <text evidence="1">Belongs to the peptidase S33 family.</text>
</comment>
<evidence type="ECO:0000313" key="7">
    <source>
        <dbReference type="EMBL" id="TQM61554.1"/>
    </source>
</evidence>
<dbReference type="Pfam" id="PF08386">
    <property type="entry name" value="Abhydrolase_4"/>
    <property type="match status" value="1"/>
</dbReference>
<dbReference type="AlphaFoldDB" id="A0A543HTG1"/>
<name>A0A543HTG1_9MICO</name>
<proteinExistence type="inferred from homology"/>
<keyword evidence="2 4" id="KW-0732">Signal</keyword>
<feature type="chain" id="PRO_5039385962" evidence="4">
    <location>
        <begin position="22"/>
        <end position="422"/>
    </location>
</feature>
<evidence type="ECO:0000256" key="4">
    <source>
        <dbReference type="SAM" id="SignalP"/>
    </source>
</evidence>
<feature type="domain" description="AB hydrolase-1" evidence="5">
    <location>
        <begin position="129"/>
        <end position="277"/>
    </location>
</feature>
<dbReference type="PROSITE" id="PS51257">
    <property type="entry name" value="PROKAR_LIPOPROTEIN"/>
    <property type="match status" value="1"/>
</dbReference>
<organism evidence="7 8">
    <name type="scientific">Klugiella xanthotipulae</name>
    <dbReference type="NCBI Taxonomy" id="244735"/>
    <lineage>
        <taxon>Bacteria</taxon>
        <taxon>Bacillati</taxon>
        <taxon>Actinomycetota</taxon>
        <taxon>Actinomycetes</taxon>
        <taxon>Micrococcales</taxon>
        <taxon>Microbacteriaceae</taxon>
        <taxon>Klugiella</taxon>
    </lineage>
</organism>
<dbReference type="InterPro" id="IPR029058">
    <property type="entry name" value="AB_hydrolase_fold"/>
</dbReference>
<dbReference type="Pfam" id="PF00561">
    <property type="entry name" value="Abhydrolase_1"/>
    <property type="match status" value="1"/>
</dbReference>
<dbReference type="InterPro" id="IPR051601">
    <property type="entry name" value="Serine_prot/Carboxylest_S33"/>
</dbReference>
<evidence type="ECO:0000256" key="2">
    <source>
        <dbReference type="ARBA" id="ARBA00022729"/>
    </source>
</evidence>
<dbReference type="OrthoDB" id="3252468at2"/>
<dbReference type="EMBL" id="VFPN01000003">
    <property type="protein sequence ID" value="TQM61554.1"/>
    <property type="molecule type" value="Genomic_DNA"/>
</dbReference>
<comment type="caution">
    <text evidence="7">The sequence shown here is derived from an EMBL/GenBank/DDBJ whole genome shotgun (WGS) entry which is preliminary data.</text>
</comment>
<evidence type="ECO:0000313" key="8">
    <source>
        <dbReference type="Proteomes" id="UP000318331"/>
    </source>
</evidence>